<evidence type="ECO:0000256" key="4">
    <source>
        <dbReference type="HAMAP-Rule" id="MF_01401"/>
    </source>
</evidence>
<comment type="similarity">
    <text evidence="4">Belongs to the MsrA Met sulfoxide reductase family.</text>
</comment>
<dbReference type="InterPro" id="IPR036509">
    <property type="entry name" value="Met_Sox_Rdtase_MsrA_sf"/>
</dbReference>
<evidence type="ECO:0000256" key="2">
    <source>
        <dbReference type="ARBA" id="ARBA00047806"/>
    </source>
</evidence>
<dbReference type="PANTHER" id="PTHR43774">
    <property type="entry name" value="PEPTIDE METHIONINE SULFOXIDE REDUCTASE"/>
    <property type="match status" value="1"/>
</dbReference>
<evidence type="ECO:0000313" key="7">
    <source>
        <dbReference type="Proteomes" id="UP000231960"/>
    </source>
</evidence>
<keyword evidence="1 4" id="KW-0560">Oxidoreductase</keyword>
<dbReference type="RefSeq" id="WP_100678530.1">
    <property type="nucleotide sequence ID" value="NZ_NIPO01000001.1"/>
</dbReference>
<evidence type="ECO:0000256" key="3">
    <source>
        <dbReference type="ARBA" id="ARBA00048782"/>
    </source>
</evidence>
<dbReference type="OrthoDB" id="4174719at2"/>
<sequence length="178" mass="20385">MQTESIILASGCFWCTEAIFSRLEGVKSVTPGYIGGNLDNPTYEQVCTGTTNHAEALKVEFNPNEISLRELFAVFFTTHDPTSLNRQGNDIGTQYRSEIFYTNEKQKQVAEEVLEGLQKGQFFVNPIVTRITEASTFWKAEDYHREYFENNPEKSYCQAVIKPKVEKFEGLFTNKIKK</sequence>
<dbReference type="HAMAP" id="MF_01401">
    <property type="entry name" value="MsrA"/>
    <property type="match status" value="1"/>
</dbReference>
<dbReference type="GO" id="GO:0008113">
    <property type="term" value="F:peptide-methionine (S)-S-oxide reductase activity"/>
    <property type="evidence" value="ECO:0007669"/>
    <property type="project" value="UniProtKB-UniRule"/>
</dbReference>
<evidence type="ECO:0000259" key="5">
    <source>
        <dbReference type="Pfam" id="PF01625"/>
    </source>
</evidence>
<dbReference type="Gene3D" id="3.30.1060.10">
    <property type="entry name" value="Peptide methionine sulphoxide reductase MsrA"/>
    <property type="match status" value="1"/>
</dbReference>
<feature type="active site" evidence="4">
    <location>
        <position position="12"/>
    </location>
</feature>
<accession>A0A2M9R7Z7</accession>
<keyword evidence="7" id="KW-1185">Reference proteome</keyword>
<protein>
    <recommendedName>
        <fullName evidence="4">Peptide methionine sulfoxide reductase MsrA</fullName>
        <shortName evidence="4">Protein-methionine-S-oxide reductase</shortName>
        <ecNumber evidence="4">1.8.4.11</ecNumber>
    </recommendedName>
    <alternativeName>
        <fullName evidence="4">Peptide-methionine (S)-S-oxide reductase</fullName>
        <shortName evidence="4">Peptide Met(O) reductase</shortName>
    </alternativeName>
</protein>
<dbReference type="Proteomes" id="UP000231960">
    <property type="component" value="Unassembled WGS sequence"/>
</dbReference>
<proteinExistence type="inferred from homology"/>
<feature type="domain" description="Peptide methionine sulphoxide reductase MsrA" evidence="5">
    <location>
        <begin position="6"/>
        <end position="158"/>
    </location>
</feature>
<name>A0A2M9R7Z7_9FLAO</name>
<dbReference type="SUPFAM" id="SSF55068">
    <property type="entry name" value="Peptide methionine sulfoxide reductase"/>
    <property type="match status" value="1"/>
</dbReference>
<dbReference type="Pfam" id="PF01625">
    <property type="entry name" value="PMSR"/>
    <property type="match status" value="1"/>
</dbReference>
<dbReference type="GO" id="GO:0033744">
    <property type="term" value="F:L-methionine:thioredoxin-disulfide S-oxidoreductase activity"/>
    <property type="evidence" value="ECO:0007669"/>
    <property type="project" value="RHEA"/>
</dbReference>
<comment type="caution">
    <text evidence="6">The sequence shown here is derived from an EMBL/GenBank/DDBJ whole genome shotgun (WGS) entry which is preliminary data.</text>
</comment>
<comment type="catalytic activity">
    <reaction evidence="3 4">
        <text>[thioredoxin]-disulfide + L-methionine + H2O = L-methionine (S)-S-oxide + [thioredoxin]-dithiol</text>
        <dbReference type="Rhea" id="RHEA:19993"/>
        <dbReference type="Rhea" id="RHEA-COMP:10698"/>
        <dbReference type="Rhea" id="RHEA-COMP:10700"/>
        <dbReference type="ChEBI" id="CHEBI:15377"/>
        <dbReference type="ChEBI" id="CHEBI:29950"/>
        <dbReference type="ChEBI" id="CHEBI:50058"/>
        <dbReference type="ChEBI" id="CHEBI:57844"/>
        <dbReference type="ChEBI" id="CHEBI:58772"/>
        <dbReference type="EC" id="1.8.4.11"/>
    </reaction>
</comment>
<reference evidence="6 7" key="1">
    <citation type="submission" date="2017-06" db="EMBL/GenBank/DDBJ databases">
        <title>Description of Avrilella dinanensis gen. nov. sp. nov.</title>
        <authorList>
            <person name="Leyer C."/>
            <person name="Sassi M."/>
            <person name="Minet J."/>
            <person name="Kayal S."/>
            <person name="Cattoir V."/>
        </authorList>
    </citation>
    <scope>NUCLEOTIDE SEQUENCE [LARGE SCALE GENOMIC DNA]</scope>
    <source>
        <strain evidence="6 7">UR159</strain>
    </source>
</reference>
<dbReference type="NCBIfam" id="TIGR00401">
    <property type="entry name" value="msrA"/>
    <property type="match status" value="1"/>
</dbReference>
<comment type="catalytic activity">
    <reaction evidence="2 4">
        <text>L-methionyl-[protein] + [thioredoxin]-disulfide + H2O = L-methionyl-(S)-S-oxide-[protein] + [thioredoxin]-dithiol</text>
        <dbReference type="Rhea" id="RHEA:14217"/>
        <dbReference type="Rhea" id="RHEA-COMP:10698"/>
        <dbReference type="Rhea" id="RHEA-COMP:10700"/>
        <dbReference type="Rhea" id="RHEA-COMP:12313"/>
        <dbReference type="Rhea" id="RHEA-COMP:12315"/>
        <dbReference type="ChEBI" id="CHEBI:15377"/>
        <dbReference type="ChEBI" id="CHEBI:16044"/>
        <dbReference type="ChEBI" id="CHEBI:29950"/>
        <dbReference type="ChEBI" id="CHEBI:44120"/>
        <dbReference type="ChEBI" id="CHEBI:50058"/>
        <dbReference type="EC" id="1.8.4.11"/>
    </reaction>
</comment>
<dbReference type="EC" id="1.8.4.11" evidence="4"/>
<dbReference type="PANTHER" id="PTHR43774:SF1">
    <property type="entry name" value="PEPTIDE METHIONINE SULFOXIDE REDUCTASE MSRA 2"/>
    <property type="match status" value="1"/>
</dbReference>
<dbReference type="InterPro" id="IPR002569">
    <property type="entry name" value="Met_Sox_Rdtase_MsrA_dom"/>
</dbReference>
<evidence type="ECO:0000256" key="1">
    <source>
        <dbReference type="ARBA" id="ARBA00023002"/>
    </source>
</evidence>
<dbReference type="EMBL" id="NIPO01000001">
    <property type="protein sequence ID" value="PJR04971.1"/>
    <property type="molecule type" value="Genomic_DNA"/>
</dbReference>
<organism evidence="6 7">
    <name type="scientific">Avrilella dinanensis</name>
    <dbReference type="NCBI Taxonomy" id="2008672"/>
    <lineage>
        <taxon>Bacteria</taxon>
        <taxon>Pseudomonadati</taxon>
        <taxon>Bacteroidota</taxon>
        <taxon>Flavobacteriia</taxon>
        <taxon>Flavobacteriales</taxon>
        <taxon>Flavobacteriaceae</taxon>
        <taxon>Avrilella</taxon>
    </lineage>
</organism>
<evidence type="ECO:0000313" key="6">
    <source>
        <dbReference type="EMBL" id="PJR04971.1"/>
    </source>
</evidence>
<gene>
    <name evidence="4 6" type="primary">msrA</name>
    <name evidence="6" type="ORF">CDL10_10765</name>
</gene>
<comment type="function">
    <text evidence="4">Has an important function as a repair enzyme for proteins that have been inactivated by oxidation. Catalyzes the reversible oxidation-reduction of methionine sulfoxide in proteins to methionine.</text>
</comment>
<dbReference type="AlphaFoldDB" id="A0A2M9R7Z7"/>